<dbReference type="OrthoDB" id="9770871at2"/>
<dbReference type="EMBL" id="CP011568">
    <property type="protein sequence ID" value="AKJ67529.1"/>
    <property type="molecule type" value="Genomic_DNA"/>
</dbReference>
<proteinExistence type="inferred from homology"/>
<keyword evidence="5" id="KW-1185">Reference proteome</keyword>
<dbReference type="PATRIC" id="fig|445709.3.peg.870"/>
<sequence length="517" mass="56714">MTIIWPSRRDFLKGMAAAGGAAFAGTNLATLAHAAPAPADLKGLREKIEHIVVIYQENRSFDHYFGAYQSPSGAFVNNLLDKEGKVDPRFTGLQKNPAGVPYAYLPVPDDIPGFQSALLENQPFHLAPYIPASHNVHWDPQHHFFRMQAQIDNGAMDRFVALALAKKPHGPAAKLTDPLEMMMAESAPSGAVLGFYTREDLPLYHRLADEYVLFDHFFQAMSGGSTGNALYLAAARSAVWHAAPHKLTGSLTPPVYDKPYDAQGVLINDLPPLNGPTEASFGNLKIAPPPDEQSYPNIGDRLNAAGRSWAWYNENWNAVKPWAMKTAFGAGDGSAVVDNIGIYVPHHNPFQYYPSWFANVKGGHMRDSNDFFEDVRAGHLPHVSFIKATGAHDEHPADSAPRWGEQWVSSLLAALGASPLWNKTAVVITYDEGGGFWDHVKPPHPDAYGCGTRIPALLVSPWARRGYVDHRVSDTVSVLALIEARFGLAPMQERDANAYNLLDGFDFTQKPRAPSFS</sequence>
<dbReference type="PROSITE" id="PS51318">
    <property type="entry name" value="TAT"/>
    <property type="match status" value="1"/>
</dbReference>
<dbReference type="KEGG" id="ptx:ABW99_04065"/>
<keyword evidence="3" id="KW-0378">Hydrolase</keyword>
<organism evidence="4 5">
    <name type="scientific">Pandoraea thiooxydans</name>
    <dbReference type="NCBI Taxonomy" id="445709"/>
    <lineage>
        <taxon>Bacteria</taxon>
        <taxon>Pseudomonadati</taxon>
        <taxon>Pseudomonadota</taxon>
        <taxon>Betaproteobacteria</taxon>
        <taxon>Burkholderiales</taxon>
        <taxon>Burkholderiaceae</taxon>
        <taxon>Pandoraea</taxon>
    </lineage>
</organism>
<dbReference type="PANTHER" id="PTHR31956:SF1">
    <property type="entry name" value="NON-SPECIFIC PHOSPHOLIPASE C1"/>
    <property type="match status" value="1"/>
</dbReference>
<name>A0A0G3ENG4_9BURK</name>
<dbReference type="SUPFAM" id="SSF53649">
    <property type="entry name" value="Alkaline phosphatase-like"/>
    <property type="match status" value="1"/>
</dbReference>
<dbReference type="InterPro" id="IPR007312">
    <property type="entry name" value="Phosphoesterase"/>
</dbReference>
<dbReference type="Pfam" id="PF04185">
    <property type="entry name" value="Phosphoesterase"/>
    <property type="match status" value="1"/>
</dbReference>
<dbReference type="EC" id="3.1.4.3" evidence="2"/>
<gene>
    <name evidence="4" type="ORF">ABW99_04065</name>
</gene>
<dbReference type="RefSeq" id="WP_047213145.1">
    <property type="nucleotide sequence ID" value="NZ_CP011568.3"/>
</dbReference>
<dbReference type="AlphaFoldDB" id="A0A0G3ENG4"/>
<dbReference type="InterPro" id="IPR006311">
    <property type="entry name" value="TAT_signal"/>
</dbReference>
<evidence type="ECO:0000313" key="4">
    <source>
        <dbReference type="EMBL" id="AKJ67529.1"/>
    </source>
</evidence>
<dbReference type="Proteomes" id="UP000036700">
    <property type="component" value="Chromosome"/>
</dbReference>
<dbReference type="InterPro" id="IPR017850">
    <property type="entry name" value="Alkaline_phosphatase_core_sf"/>
</dbReference>
<evidence type="ECO:0000313" key="5">
    <source>
        <dbReference type="Proteomes" id="UP000036700"/>
    </source>
</evidence>
<reference evidence="5" key="1">
    <citation type="submission" date="2015-06" db="EMBL/GenBank/DDBJ databases">
        <authorList>
            <person name="Lim Y.L."/>
            <person name="Ee R."/>
            <person name="Yong D."/>
            <person name="How K.Y."/>
            <person name="Yin W.F."/>
            <person name="Chan K.G."/>
        </authorList>
    </citation>
    <scope>NUCLEOTIDE SEQUENCE [LARGE SCALE GENOMIC DNA]</scope>
    <source>
        <strain evidence="5">DSM 25325</strain>
    </source>
</reference>
<evidence type="ECO:0000256" key="2">
    <source>
        <dbReference type="ARBA" id="ARBA00012018"/>
    </source>
</evidence>
<dbReference type="PANTHER" id="PTHR31956">
    <property type="entry name" value="NON-SPECIFIC PHOSPHOLIPASE C4-RELATED"/>
    <property type="match status" value="1"/>
</dbReference>
<dbReference type="InterPro" id="IPR019546">
    <property type="entry name" value="TAT_signal_bac_arc"/>
</dbReference>
<dbReference type="CDD" id="cd16013">
    <property type="entry name" value="AcpA"/>
    <property type="match status" value="1"/>
</dbReference>
<dbReference type="GO" id="GO:0034480">
    <property type="term" value="F:phosphatidylcholine phospholipase C activity"/>
    <property type="evidence" value="ECO:0007669"/>
    <property type="project" value="UniProtKB-EC"/>
</dbReference>
<protein>
    <recommendedName>
        <fullName evidence="2">phospholipase C</fullName>
        <ecNumber evidence="2">3.1.4.3</ecNumber>
    </recommendedName>
</protein>
<dbReference type="Gene3D" id="3.40.720.10">
    <property type="entry name" value="Alkaline Phosphatase, subunit A"/>
    <property type="match status" value="2"/>
</dbReference>
<dbReference type="Pfam" id="PF10518">
    <property type="entry name" value="TAT_signal"/>
    <property type="match status" value="1"/>
</dbReference>
<accession>A0A0G3ENG4</accession>
<evidence type="ECO:0000256" key="3">
    <source>
        <dbReference type="ARBA" id="ARBA00022801"/>
    </source>
</evidence>
<evidence type="ECO:0000256" key="1">
    <source>
        <dbReference type="ARBA" id="ARBA00009717"/>
    </source>
</evidence>
<dbReference type="STRING" id="445709.ABW99_04065"/>
<comment type="similarity">
    <text evidence="1">Belongs to the bacterial phospholipase C family.</text>
</comment>
<dbReference type="NCBIfam" id="TIGR01409">
    <property type="entry name" value="TAT_signal_seq"/>
    <property type="match status" value="1"/>
</dbReference>